<feature type="compositionally biased region" description="Polar residues" evidence="6">
    <location>
        <begin position="13"/>
        <end position="23"/>
    </location>
</feature>
<proteinExistence type="predicted"/>
<keyword evidence="8" id="KW-1185">Reference proteome</keyword>
<name>A0A9P7GG39_9AGAR</name>
<protein>
    <recommendedName>
        <fullName evidence="9">BED-type domain-containing protein</fullName>
    </recommendedName>
</protein>
<evidence type="ECO:0008006" key="9">
    <source>
        <dbReference type="Google" id="ProtNLM"/>
    </source>
</evidence>
<dbReference type="Proteomes" id="UP000717328">
    <property type="component" value="Unassembled WGS sequence"/>
</dbReference>
<evidence type="ECO:0000256" key="6">
    <source>
        <dbReference type="SAM" id="MobiDB-lite"/>
    </source>
</evidence>
<evidence type="ECO:0000256" key="3">
    <source>
        <dbReference type="ARBA" id="ARBA00022771"/>
    </source>
</evidence>
<keyword evidence="3" id="KW-0863">Zinc-finger</keyword>
<keyword evidence="5" id="KW-0539">Nucleus</keyword>
<feature type="region of interest" description="Disordered" evidence="6">
    <location>
        <begin position="1"/>
        <end position="25"/>
    </location>
</feature>
<evidence type="ECO:0000256" key="2">
    <source>
        <dbReference type="ARBA" id="ARBA00022723"/>
    </source>
</evidence>
<dbReference type="PANTHER" id="PTHR46481">
    <property type="entry name" value="ZINC FINGER BED DOMAIN-CONTAINING PROTEIN 4"/>
    <property type="match status" value="1"/>
</dbReference>
<dbReference type="InterPro" id="IPR052035">
    <property type="entry name" value="ZnF_BED_domain_contain"/>
</dbReference>
<sequence length="290" mass="32446">MAPQVATCPRCTASHQPAHNASPKSEDFDWSPVCAVIKEEGAEDAFQIQDVAMNPSKKKQAHNIARFFKTEDITDGSKMIKKKVCQICKTAPSCNVNYQYSTSTGNTVLRAHLCRQHAELYTSTCQEEGWSDYLETEQSGHDANHASGSAGRHSSLMPFTQEGFVDALVKFISINVVECCEFRDLLLYMRDGLEDEDIPRRTKVTTSIMKAFKKYFQDLIDELQAALGDISFTADLWSSKTRYPYFAVTAHWVARKDPLNLLSLCSGLIAFHCVQGKHSGEQLARITLMS</sequence>
<dbReference type="GO" id="GO:0008270">
    <property type="term" value="F:zinc ion binding"/>
    <property type="evidence" value="ECO:0007669"/>
    <property type="project" value="UniProtKB-KW"/>
</dbReference>
<gene>
    <name evidence="7" type="ORF">H0H81_004256</name>
</gene>
<evidence type="ECO:0000256" key="5">
    <source>
        <dbReference type="ARBA" id="ARBA00023242"/>
    </source>
</evidence>
<keyword evidence="2" id="KW-0479">Metal-binding</keyword>
<dbReference type="GO" id="GO:0005634">
    <property type="term" value="C:nucleus"/>
    <property type="evidence" value="ECO:0007669"/>
    <property type="project" value="UniProtKB-SubCell"/>
</dbReference>
<organism evidence="7 8">
    <name type="scientific">Sphagnurus paluster</name>
    <dbReference type="NCBI Taxonomy" id="117069"/>
    <lineage>
        <taxon>Eukaryota</taxon>
        <taxon>Fungi</taxon>
        <taxon>Dikarya</taxon>
        <taxon>Basidiomycota</taxon>
        <taxon>Agaricomycotina</taxon>
        <taxon>Agaricomycetes</taxon>
        <taxon>Agaricomycetidae</taxon>
        <taxon>Agaricales</taxon>
        <taxon>Tricholomatineae</taxon>
        <taxon>Lyophyllaceae</taxon>
        <taxon>Sphagnurus</taxon>
    </lineage>
</organism>
<reference evidence="7" key="2">
    <citation type="submission" date="2021-10" db="EMBL/GenBank/DDBJ databases">
        <title>Phylogenomics reveals ancestral predisposition of the termite-cultivated fungus Termitomyces towards a domesticated lifestyle.</title>
        <authorList>
            <person name="Auxier B."/>
            <person name="Grum-Grzhimaylo A."/>
            <person name="Cardenas M.E."/>
            <person name="Lodge J.D."/>
            <person name="Laessoe T."/>
            <person name="Pedersen O."/>
            <person name="Smith M.E."/>
            <person name="Kuyper T.W."/>
            <person name="Franco-Molano E.A."/>
            <person name="Baroni T.J."/>
            <person name="Aanen D.K."/>
        </authorList>
    </citation>
    <scope>NUCLEOTIDE SEQUENCE</scope>
    <source>
        <strain evidence="7">D49</strain>
    </source>
</reference>
<evidence type="ECO:0000256" key="4">
    <source>
        <dbReference type="ARBA" id="ARBA00022833"/>
    </source>
</evidence>
<comment type="caution">
    <text evidence="7">The sequence shown here is derived from an EMBL/GenBank/DDBJ whole genome shotgun (WGS) entry which is preliminary data.</text>
</comment>
<dbReference type="AlphaFoldDB" id="A0A9P7GG39"/>
<dbReference type="PANTHER" id="PTHR46481:SF10">
    <property type="entry name" value="ZINC FINGER BED DOMAIN-CONTAINING PROTEIN 39"/>
    <property type="match status" value="1"/>
</dbReference>
<dbReference type="OrthoDB" id="1607513at2759"/>
<reference evidence="7" key="1">
    <citation type="submission" date="2021-02" db="EMBL/GenBank/DDBJ databases">
        <authorList>
            <person name="Nieuwenhuis M."/>
            <person name="Van De Peppel L.J.J."/>
        </authorList>
    </citation>
    <scope>NUCLEOTIDE SEQUENCE</scope>
    <source>
        <strain evidence="7">D49</strain>
    </source>
</reference>
<evidence type="ECO:0000256" key="1">
    <source>
        <dbReference type="ARBA" id="ARBA00004123"/>
    </source>
</evidence>
<accession>A0A9P7GG39</accession>
<evidence type="ECO:0000313" key="8">
    <source>
        <dbReference type="Proteomes" id="UP000717328"/>
    </source>
</evidence>
<evidence type="ECO:0000313" key="7">
    <source>
        <dbReference type="EMBL" id="KAG5649373.1"/>
    </source>
</evidence>
<dbReference type="EMBL" id="JABCKI010001090">
    <property type="protein sequence ID" value="KAG5649373.1"/>
    <property type="molecule type" value="Genomic_DNA"/>
</dbReference>
<keyword evidence="4" id="KW-0862">Zinc</keyword>
<comment type="subcellular location">
    <subcellularLocation>
        <location evidence="1">Nucleus</location>
    </subcellularLocation>
</comment>